<dbReference type="AlphaFoldDB" id="A0AAX7TG33"/>
<reference evidence="1" key="1">
    <citation type="submission" date="2018-05" db="EMBL/GenBank/DDBJ databases">
        <authorList>
            <person name="Datahose"/>
        </authorList>
    </citation>
    <scope>NUCLEOTIDE SEQUENCE</scope>
</reference>
<keyword evidence="2" id="KW-1185">Reference proteome</keyword>
<evidence type="ECO:0008006" key="3">
    <source>
        <dbReference type="Google" id="ProtNLM"/>
    </source>
</evidence>
<name>A0AAX7TG33_ASTCA</name>
<organism evidence="1 2">
    <name type="scientific">Astatotilapia calliptera</name>
    <name type="common">Eastern happy</name>
    <name type="synonym">Chromis callipterus</name>
    <dbReference type="NCBI Taxonomy" id="8154"/>
    <lineage>
        <taxon>Eukaryota</taxon>
        <taxon>Metazoa</taxon>
        <taxon>Chordata</taxon>
        <taxon>Craniata</taxon>
        <taxon>Vertebrata</taxon>
        <taxon>Euteleostomi</taxon>
        <taxon>Actinopterygii</taxon>
        <taxon>Neopterygii</taxon>
        <taxon>Teleostei</taxon>
        <taxon>Neoteleostei</taxon>
        <taxon>Acanthomorphata</taxon>
        <taxon>Ovalentaria</taxon>
        <taxon>Cichlomorphae</taxon>
        <taxon>Cichliformes</taxon>
        <taxon>Cichlidae</taxon>
        <taxon>African cichlids</taxon>
        <taxon>Pseudocrenilabrinae</taxon>
        <taxon>Haplochromini</taxon>
        <taxon>Astatotilapia</taxon>
    </lineage>
</organism>
<evidence type="ECO:0000313" key="1">
    <source>
        <dbReference type="Ensembl" id="ENSACLP00000055958.1"/>
    </source>
</evidence>
<sequence length="82" mass="9334">MYGFVQIKVKVAANARVRLSLQEVEKPKDVMEKFVFVCVESGRLSDIHLVLLVPLVTSQIRKSDLYSFQSLHSSPLSRQTQN</sequence>
<proteinExistence type="predicted"/>
<accession>A0AAX7TG33</accession>
<reference evidence="1" key="2">
    <citation type="submission" date="2025-08" db="UniProtKB">
        <authorList>
            <consortium name="Ensembl"/>
        </authorList>
    </citation>
    <scope>IDENTIFICATION</scope>
</reference>
<dbReference type="Proteomes" id="UP000265100">
    <property type="component" value="Chromosome 6"/>
</dbReference>
<evidence type="ECO:0000313" key="2">
    <source>
        <dbReference type="Proteomes" id="UP000265100"/>
    </source>
</evidence>
<protein>
    <recommendedName>
        <fullName evidence="3">FERM domain-containing protein</fullName>
    </recommendedName>
</protein>
<reference evidence="1" key="3">
    <citation type="submission" date="2025-09" db="UniProtKB">
        <authorList>
            <consortium name="Ensembl"/>
        </authorList>
    </citation>
    <scope>IDENTIFICATION</scope>
</reference>
<dbReference type="Ensembl" id="ENSACLT00000082905.1">
    <property type="protein sequence ID" value="ENSACLP00000055958.1"/>
    <property type="gene ID" value="ENSACLG00000037762.1"/>
</dbReference>